<comment type="catalytic activity">
    <reaction evidence="3">
        <text>glutathione = L-cysteinylglycine + 5-oxo-L-proline</text>
        <dbReference type="Rhea" id="RHEA:47724"/>
        <dbReference type="ChEBI" id="CHEBI:57925"/>
        <dbReference type="ChEBI" id="CHEBI:58402"/>
        <dbReference type="ChEBI" id="CHEBI:61694"/>
        <dbReference type="EC" id="4.3.2.7"/>
    </reaction>
</comment>
<gene>
    <name evidence="5" type="ORF">B7P43_G10399</name>
</gene>
<sequence length="297" mass="33419">MHFPAHSLVTILTELSRRKPYVRLTKRNQFPSITTDRYVIRVVEKLSPGRPKTDDDAKTDAEVADTTVKGLLRCGFRRADKAMGQEYQCWWRPGRVATLVEDKESIVWGRAFEVRGEAALPYLDTRECQLGGYHVQLTSFFPHKLAHRLDSDSTSGPQPTSFPALFYVATPSNRLWLGDAPLTEIASQIVECSGPSGHNVEYLLRLAGFMHEYLPEAVDEHLFTLEFLVRSRIKEQNLCLKTLMGDSLMPASPPATPPHELEDADENNAIGGDPAVRPDSFQFTSRVPPKKLRCLNI</sequence>
<dbReference type="InterPro" id="IPR013024">
    <property type="entry name" value="GGCT-like"/>
</dbReference>
<dbReference type="GO" id="GO:0006751">
    <property type="term" value="P:glutathione catabolic process"/>
    <property type="evidence" value="ECO:0007669"/>
    <property type="project" value="InterPro"/>
</dbReference>
<dbReference type="GO" id="GO:0061928">
    <property type="term" value="F:glutathione specific gamma-glutamylcyclotransferase activity"/>
    <property type="evidence" value="ECO:0007669"/>
    <property type="project" value="UniProtKB-EC"/>
</dbReference>
<dbReference type="STRING" id="105785.A0A2J7QEM7"/>
<dbReference type="GO" id="GO:0005737">
    <property type="term" value="C:cytoplasm"/>
    <property type="evidence" value="ECO:0007669"/>
    <property type="project" value="TreeGrafter"/>
</dbReference>
<organism evidence="5 6">
    <name type="scientific">Cryptotermes secundus</name>
    <dbReference type="NCBI Taxonomy" id="105785"/>
    <lineage>
        <taxon>Eukaryota</taxon>
        <taxon>Metazoa</taxon>
        <taxon>Ecdysozoa</taxon>
        <taxon>Arthropoda</taxon>
        <taxon>Hexapoda</taxon>
        <taxon>Insecta</taxon>
        <taxon>Pterygota</taxon>
        <taxon>Neoptera</taxon>
        <taxon>Polyneoptera</taxon>
        <taxon>Dictyoptera</taxon>
        <taxon>Blattodea</taxon>
        <taxon>Blattoidea</taxon>
        <taxon>Termitoidae</taxon>
        <taxon>Kalotermitidae</taxon>
        <taxon>Cryptotermitinae</taxon>
        <taxon>Cryptotermes</taxon>
    </lineage>
</organism>
<keyword evidence="6" id="KW-1185">Reference proteome</keyword>
<keyword evidence="2" id="KW-0456">Lyase</keyword>
<dbReference type="Proteomes" id="UP000235965">
    <property type="component" value="Unassembled WGS sequence"/>
</dbReference>
<evidence type="ECO:0000256" key="1">
    <source>
        <dbReference type="ARBA" id="ARBA00009662"/>
    </source>
</evidence>
<accession>A0A2J7QEM7</accession>
<name>A0A2J7QEM7_9NEOP</name>
<dbReference type="Pfam" id="PF04752">
    <property type="entry name" value="ChaC"/>
    <property type="match status" value="1"/>
</dbReference>
<dbReference type="EMBL" id="NEVH01015307">
    <property type="protein sequence ID" value="PNF27031.1"/>
    <property type="molecule type" value="Genomic_DNA"/>
</dbReference>
<dbReference type="PANTHER" id="PTHR12192">
    <property type="entry name" value="CATION TRANSPORT PROTEIN CHAC-RELATED"/>
    <property type="match status" value="1"/>
</dbReference>
<evidence type="ECO:0000256" key="4">
    <source>
        <dbReference type="SAM" id="MobiDB-lite"/>
    </source>
</evidence>
<comment type="caution">
    <text evidence="5">The sequence shown here is derived from an EMBL/GenBank/DDBJ whole genome shotgun (WGS) entry which is preliminary data.</text>
</comment>
<dbReference type="OrthoDB" id="1933483at2759"/>
<dbReference type="FunCoup" id="A0A2J7QEM7">
    <property type="interactions" value="95"/>
</dbReference>
<dbReference type="InParanoid" id="A0A2J7QEM7"/>
<dbReference type="InterPro" id="IPR006840">
    <property type="entry name" value="ChaC"/>
</dbReference>
<dbReference type="CDD" id="cd06661">
    <property type="entry name" value="GGCT_like"/>
    <property type="match status" value="1"/>
</dbReference>
<evidence type="ECO:0000256" key="3">
    <source>
        <dbReference type="ARBA" id="ARBA00048073"/>
    </source>
</evidence>
<evidence type="ECO:0000256" key="2">
    <source>
        <dbReference type="ARBA" id="ARBA00023239"/>
    </source>
</evidence>
<evidence type="ECO:0000313" key="6">
    <source>
        <dbReference type="Proteomes" id="UP000235965"/>
    </source>
</evidence>
<dbReference type="PANTHER" id="PTHR12192:SF26">
    <property type="entry name" value="GLUTATHIONE-SPECIFIC GAMMA-GLUTAMYLCYCLOTRANSFERASE 1"/>
    <property type="match status" value="1"/>
</dbReference>
<dbReference type="AlphaFoldDB" id="A0A2J7QEM7"/>
<evidence type="ECO:0000313" key="5">
    <source>
        <dbReference type="EMBL" id="PNF27031.1"/>
    </source>
</evidence>
<comment type="similarity">
    <text evidence="1">Belongs to the gamma-glutamylcyclotransferase family. ChaC subfamily.</text>
</comment>
<protein>
    <submittedName>
        <fullName evidence="5">Uncharacterized protein</fullName>
    </submittedName>
</protein>
<feature type="region of interest" description="Disordered" evidence="4">
    <location>
        <begin position="249"/>
        <end position="282"/>
    </location>
</feature>
<reference evidence="5 6" key="1">
    <citation type="submission" date="2017-12" db="EMBL/GenBank/DDBJ databases">
        <title>Hemimetabolous genomes reveal molecular basis of termite eusociality.</title>
        <authorList>
            <person name="Harrison M.C."/>
            <person name="Jongepier E."/>
            <person name="Robertson H.M."/>
            <person name="Arning N."/>
            <person name="Bitard-Feildel T."/>
            <person name="Chao H."/>
            <person name="Childers C.P."/>
            <person name="Dinh H."/>
            <person name="Doddapaneni H."/>
            <person name="Dugan S."/>
            <person name="Gowin J."/>
            <person name="Greiner C."/>
            <person name="Han Y."/>
            <person name="Hu H."/>
            <person name="Hughes D.S.T."/>
            <person name="Huylmans A.-K."/>
            <person name="Kemena C."/>
            <person name="Kremer L.P.M."/>
            <person name="Lee S.L."/>
            <person name="Lopez-Ezquerra A."/>
            <person name="Mallet L."/>
            <person name="Monroy-Kuhn J.M."/>
            <person name="Moser A."/>
            <person name="Murali S.C."/>
            <person name="Muzny D.M."/>
            <person name="Otani S."/>
            <person name="Piulachs M.-D."/>
            <person name="Poelchau M."/>
            <person name="Qu J."/>
            <person name="Schaub F."/>
            <person name="Wada-Katsumata A."/>
            <person name="Worley K.C."/>
            <person name="Xie Q."/>
            <person name="Ylla G."/>
            <person name="Poulsen M."/>
            <person name="Gibbs R.A."/>
            <person name="Schal C."/>
            <person name="Richards S."/>
            <person name="Belles X."/>
            <person name="Korb J."/>
            <person name="Bornberg-Bauer E."/>
        </authorList>
    </citation>
    <scope>NUCLEOTIDE SEQUENCE [LARGE SCALE GENOMIC DNA]</scope>
    <source>
        <tissue evidence="5">Whole body</tissue>
    </source>
</reference>
<proteinExistence type="inferred from homology"/>